<evidence type="ECO:0000256" key="3">
    <source>
        <dbReference type="ARBA" id="ARBA00022723"/>
    </source>
</evidence>
<dbReference type="InterPro" id="IPR002933">
    <property type="entry name" value="Peptidase_M20"/>
</dbReference>
<dbReference type="InParanoid" id="A0A165PTD5"/>
<dbReference type="Gene3D" id="3.30.70.360">
    <property type="match status" value="1"/>
</dbReference>
<evidence type="ECO:0000256" key="4">
    <source>
        <dbReference type="ARBA" id="ARBA00022801"/>
    </source>
</evidence>
<dbReference type="PANTHER" id="PTHR45962:SF1">
    <property type="entry name" value="N-FATTY-ACYL-AMINO ACID SYNTHASE_HYDROLASE PM20D1"/>
    <property type="match status" value="1"/>
</dbReference>
<dbReference type="Pfam" id="PF07687">
    <property type="entry name" value="M20_dimer"/>
    <property type="match status" value="1"/>
</dbReference>
<dbReference type="PANTHER" id="PTHR45962">
    <property type="entry name" value="N-FATTY-ACYL-AMINO ACID SYNTHASE/HYDROLASE PM20D1"/>
    <property type="match status" value="1"/>
</dbReference>
<sequence length="515" mass="56321">MELTPNLRGELEDLYTSSPFVNQAAEWLGGAVRIPTESYDVMGPPDEDPRWAPFHDFHAYLQEKFPQVHSKFTLTKVNTLALVYTWIGTDASLKPLFLAAHQDVVPVEPNTIGQWLQPPYSGLYDGEWIWGRGSCDDKSGLIGIMIALESLISKGFNPTRTLILGFGFDEETGGKAGAQAIGDYLFKYFGENSISMIVDEGGGFSEQSGIVTAMPAVAEKGYLDVHVQVNTLGGHSSVPPPHTGIGILAALLAEVEKHPMEPKLTRESTTYEALQCMAEHAPGVSKSLRKNIVKSRKSDKALKKVADEYIVTPQLRSLVSTTQAIDLISGGVKVNALPEQVWAVINHRIATHSSVPELQRRLVHLTAPIARQFNLSLVAFGKEIGCKKTPRAGVITLSEAWNSALAPAPRTPTDADAAPYQLLSGTIRAAYHESVSFRDTGKDIIVAPGMSTGNTDTKRYWKLTKHIFRYNHRGAGDGYNGAHTVNEALRAKALPDVVRFFTYLILNADESRSID</sequence>
<dbReference type="GO" id="GO:0051603">
    <property type="term" value="P:proteolysis involved in protein catabolic process"/>
    <property type="evidence" value="ECO:0007669"/>
    <property type="project" value="TreeGrafter"/>
</dbReference>
<feature type="domain" description="Peptidase M20 dimerisation" evidence="6">
    <location>
        <begin position="217"/>
        <end position="365"/>
    </location>
</feature>
<evidence type="ECO:0000256" key="5">
    <source>
        <dbReference type="ARBA" id="ARBA00022833"/>
    </source>
</evidence>
<dbReference type="Gene3D" id="3.40.630.10">
    <property type="entry name" value="Zn peptidases"/>
    <property type="match status" value="1"/>
</dbReference>
<evidence type="ECO:0000259" key="6">
    <source>
        <dbReference type="Pfam" id="PF07687"/>
    </source>
</evidence>
<protein>
    <submittedName>
        <fullName evidence="7">Carboxypeptidase S</fullName>
    </submittedName>
</protein>
<organism evidence="7 8">
    <name type="scientific">Exidia glandulosa HHB12029</name>
    <dbReference type="NCBI Taxonomy" id="1314781"/>
    <lineage>
        <taxon>Eukaryota</taxon>
        <taxon>Fungi</taxon>
        <taxon>Dikarya</taxon>
        <taxon>Basidiomycota</taxon>
        <taxon>Agaricomycotina</taxon>
        <taxon>Agaricomycetes</taxon>
        <taxon>Auriculariales</taxon>
        <taxon>Exidiaceae</taxon>
        <taxon>Exidia</taxon>
    </lineage>
</organism>
<dbReference type="CDD" id="cd05674">
    <property type="entry name" value="M20_yscS"/>
    <property type="match status" value="1"/>
</dbReference>
<dbReference type="SUPFAM" id="SSF55031">
    <property type="entry name" value="Bacterial exopeptidase dimerisation domain"/>
    <property type="match status" value="1"/>
</dbReference>
<dbReference type="Pfam" id="PF01546">
    <property type="entry name" value="Peptidase_M20"/>
    <property type="match status" value="1"/>
</dbReference>
<dbReference type="InterPro" id="IPR011650">
    <property type="entry name" value="Peptidase_M20_dimer"/>
</dbReference>
<keyword evidence="5" id="KW-0862">Zinc</keyword>
<dbReference type="STRING" id="1314781.A0A165PTD5"/>
<dbReference type="GO" id="GO:0000328">
    <property type="term" value="C:fungal-type vacuole lumen"/>
    <property type="evidence" value="ECO:0007669"/>
    <property type="project" value="TreeGrafter"/>
</dbReference>
<keyword evidence="2" id="KW-0645">Protease</keyword>
<evidence type="ECO:0000256" key="1">
    <source>
        <dbReference type="ARBA" id="ARBA00006247"/>
    </source>
</evidence>
<dbReference type="Proteomes" id="UP000077266">
    <property type="component" value="Unassembled WGS sequence"/>
</dbReference>
<keyword evidence="4" id="KW-0378">Hydrolase</keyword>
<dbReference type="InterPro" id="IPR036264">
    <property type="entry name" value="Bact_exopeptidase_dim_dom"/>
</dbReference>
<dbReference type="GO" id="GO:0004180">
    <property type="term" value="F:carboxypeptidase activity"/>
    <property type="evidence" value="ECO:0007669"/>
    <property type="project" value="UniProtKB-KW"/>
</dbReference>
<reference evidence="7 8" key="1">
    <citation type="journal article" date="2016" name="Mol. Biol. Evol.">
        <title>Comparative Genomics of Early-Diverging Mushroom-Forming Fungi Provides Insights into the Origins of Lignocellulose Decay Capabilities.</title>
        <authorList>
            <person name="Nagy L.G."/>
            <person name="Riley R."/>
            <person name="Tritt A."/>
            <person name="Adam C."/>
            <person name="Daum C."/>
            <person name="Floudas D."/>
            <person name="Sun H."/>
            <person name="Yadav J.S."/>
            <person name="Pangilinan J."/>
            <person name="Larsson K.H."/>
            <person name="Matsuura K."/>
            <person name="Barry K."/>
            <person name="Labutti K."/>
            <person name="Kuo R."/>
            <person name="Ohm R.A."/>
            <person name="Bhattacharya S.S."/>
            <person name="Shirouzu T."/>
            <person name="Yoshinaga Y."/>
            <person name="Martin F.M."/>
            <person name="Grigoriev I.V."/>
            <person name="Hibbett D.S."/>
        </authorList>
    </citation>
    <scope>NUCLEOTIDE SEQUENCE [LARGE SCALE GENOMIC DNA]</scope>
    <source>
        <strain evidence="7 8">HHB12029</strain>
    </source>
</reference>
<keyword evidence="3" id="KW-0479">Metal-binding</keyword>
<dbReference type="AlphaFoldDB" id="A0A165PTD5"/>
<dbReference type="InterPro" id="IPR047177">
    <property type="entry name" value="Pept_M20A"/>
</dbReference>
<dbReference type="InterPro" id="IPR001261">
    <property type="entry name" value="ArgE/DapE_CS"/>
</dbReference>
<dbReference type="FunCoup" id="A0A165PTD5">
    <property type="interactions" value="9"/>
</dbReference>
<name>A0A165PTD5_EXIGL</name>
<keyword evidence="7" id="KW-0121">Carboxypeptidase</keyword>
<dbReference type="EMBL" id="KV425887">
    <property type="protein sequence ID" value="KZW02643.1"/>
    <property type="molecule type" value="Genomic_DNA"/>
</dbReference>
<evidence type="ECO:0000313" key="7">
    <source>
        <dbReference type="EMBL" id="KZW02643.1"/>
    </source>
</evidence>
<proteinExistence type="inferred from homology"/>
<accession>A0A165PTD5</accession>
<keyword evidence="8" id="KW-1185">Reference proteome</keyword>
<gene>
    <name evidence="7" type="ORF">EXIGLDRAFT_738244</name>
</gene>
<evidence type="ECO:0000313" key="8">
    <source>
        <dbReference type="Proteomes" id="UP000077266"/>
    </source>
</evidence>
<dbReference type="OrthoDB" id="3064516at2759"/>
<dbReference type="PROSITE" id="PS00759">
    <property type="entry name" value="ARGE_DAPE_CPG2_2"/>
    <property type="match status" value="1"/>
</dbReference>
<comment type="similarity">
    <text evidence="1">Belongs to the peptidase M20A family.</text>
</comment>
<evidence type="ECO:0000256" key="2">
    <source>
        <dbReference type="ARBA" id="ARBA00022670"/>
    </source>
</evidence>
<dbReference type="SUPFAM" id="SSF53187">
    <property type="entry name" value="Zn-dependent exopeptidases"/>
    <property type="match status" value="1"/>
</dbReference>
<dbReference type="GO" id="GO:0046872">
    <property type="term" value="F:metal ion binding"/>
    <property type="evidence" value="ECO:0007669"/>
    <property type="project" value="UniProtKB-KW"/>
</dbReference>